<gene>
    <name evidence="1" type="ORF">FWILDA_LOCUS19817</name>
</gene>
<evidence type="ECO:0000313" key="2">
    <source>
        <dbReference type="Proteomes" id="UP001153678"/>
    </source>
</evidence>
<sequence length="40" mass="4909">KIKDKNLEFQEKKEKKIQEELSQLTMQVVNYIEDMMPPHF</sequence>
<dbReference type="AlphaFoldDB" id="A0A9W4TDK8"/>
<dbReference type="EMBL" id="CAMKVN010025944">
    <property type="protein sequence ID" value="CAI2200939.1"/>
    <property type="molecule type" value="Genomic_DNA"/>
</dbReference>
<organism evidence="1 2">
    <name type="scientific">Funneliformis geosporum</name>
    <dbReference type="NCBI Taxonomy" id="1117311"/>
    <lineage>
        <taxon>Eukaryota</taxon>
        <taxon>Fungi</taxon>
        <taxon>Fungi incertae sedis</taxon>
        <taxon>Mucoromycota</taxon>
        <taxon>Glomeromycotina</taxon>
        <taxon>Glomeromycetes</taxon>
        <taxon>Glomerales</taxon>
        <taxon>Glomeraceae</taxon>
        <taxon>Funneliformis</taxon>
    </lineage>
</organism>
<name>A0A9W4TDK8_9GLOM</name>
<dbReference type="Proteomes" id="UP001153678">
    <property type="component" value="Unassembled WGS sequence"/>
</dbReference>
<evidence type="ECO:0000313" key="1">
    <source>
        <dbReference type="EMBL" id="CAI2200939.1"/>
    </source>
</evidence>
<keyword evidence="2" id="KW-1185">Reference proteome</keyword>
<reference evidence="1" key="1">
    <citation type="submission" date="2022-08" db="EMBL/GenBank/DDBJ databases">
        <authorList>
            <person name="Kallberg Y."/>
            <person name="Tangrot J."/>
            <person name="Rosling A."/>
        </authorList>
    </citation>
    <scope>NUCLEOTIDE SEQUENCE</scope>
    <source>
        <strain evidence="1">Wild A</strain>
    </source>
</reference>
<protein>
    <submittedName>
        <fullName evidence="1">375_t:CDS:1</fullName>
    </submittedName>
</protein>
<proteinExistence type="predicted"/>
<feature type="non-terminal residue" evidence="1">
    <location>
        <position position="1"/>
    </location>
</feature>
<comment type="caution">
    <text evidence="1">The sequence shown here is derived from an EMBL/GenBank/DDBJ whole genome shotgun (WGS) entry which is preliminary data.</text>
</comment>
<accession>A0A9W4TDK8</accession>